<evidence type="ECO:0000313" key="2">
    <source>
        <dbReference type="Proteomes" id="UP000827872"/>
    </source>
</evidence>
<dbReference type="Proteomes" id="UP000827872">
    <property type="component" value="Linkage Group LG03"/>
</dbReference>
<evidence type="ECO:0000313" key="1">
    <source>
        <dbReference type="EMBL" id="KAH7991107.1"/>
    </source>
</evidence>
<keyword evidence="2" id="KW-1185">Reference proteome</keyword>
<dbReference type="EMBL" id="CM037616">
    <property type="protein sequence ID" value="KAH7991107.1"/>
    <property type="molecule type" value="Genomic_DNA"/>
</dbReference>
<gene>
    <name evidence="1" type="ORF">K3G42_001187</name>
</gene>
<protein>
    <submittedName>
        <fullName evidence="1">Uncharacterized protein</fullName>
    </submittedName>
</protein>
<name>A0ACB8EES8_9SAUR</name>
<comment type="caution">
    <text evidence="1">The sequence shown here is derived from an EMBL/GenBank/DDBJ whole genome shotgun (WGS) entry which is preliminary data.</text>
</comment>
<accession>A0ACB8EES8</accession>
<reference evidence="1" key="1">
    <citation type="submission" date="2021-08" db="EMBL/GenBank/DDBJ databases">
        <title>The first chromosome-level gecko genome reveals the dynamic sex chromosomes of Neotropical dwarf geckos (Sphaerodactylidae: Sphaerodactylus).</title>
        <authorList>
            <person name="Pinto B.J."/>
            <person name="Keating S.E."/>
            <person name="Gamble T."/>
        </authorList>
    </citation>
    <scope>NUCLEOTIDE SEQUENCE</scope>
    <source>
        <strain evidence="1">TG3544</strain>
    </source>
</reference>
<sequence length="86" mass="8670">MPGGFVTSTAALAHPPEREDGGSRGAWQTSGPALWVAAAAAASGVPLDRNGRKEREAGPTGVRTSEGARPVVPAMPPLPPGRSGRC</sequence>
<proteinExistence type="predicted"/>
<organism evidence="1 2">
    <name type="scientific">Sphaerodactylus townsendi</name>
    <dbReference type="NCBI Taxonomy" id="933632"/>
    <lineage>
        <taxon>Eukaryota</taxon>
        <taxon>Metazoa</taxon>
        <taxon>Chordata</taxon>
        <taxon>Craniata</taxon>
        <taxon>Vertebrata</taxon>
        <taxon>Euteleostomi</taxon>
        <taxon>Lepidosauria</taxon>
        <taxon>Squamata</taxon>
        <taxon>Bifurcata</taxon>
        <taxon>Gekkota</taxon>
        <taxon>Sphaerodactylidae</taxon>
        <taxon>Sphaerodactylus</taxon>
    </lineage>
</organism>